<gene>
    <name evidence="1" type="ORF">HMPREF0673_01286</name>
</gene>
<reference evidence="1 2" key="1">
    <citation type="submission" date="2011-08" db="EMBL/GenBank/DDBJ databases">
        <authorList>
            <person name="Weinstock G."/>
            <person name="Sodergren E."/>
            <person name="Clifton S."/>
            <person name="Fulton L."/>
            <person name="Fulton B."/>
            <person name="Courtney L."/>
            <person name="Fronick C."/>
            <person name="Harrison M."/>
            <person name="Strong C."/>
            <person name="Farmer C."/>
            <person name="Delahaunty K."/>
            <person name="Markovic C."/>
            <person name="Hall O."/>
            <person name="Minx P."/>
            <person name="Tomlinson C."/>
            <person name="Mitreva M."/>
            <person name="Hou S."/>
            <person name="Chen J."/>
            <person name="Wollam A."/>
            <person name="Pepin K.H."/>
            <person name="Johnson M."/>
            <person name="Bhonagiri V."/>
            <person name="Zhang X."/>
            <person name="Suruliraj S."/>
            <person name="Warren W."/>
            <person name="Chinwalla A."/>
            <person name="Mardis E.R."/>
            <person name="Wilson R.K."/>
        </authorList>
    </citation>
    <scope>NUCLEOTIDE SEQUENCE [LARGE SCALE GENOMIC DNA]</scope>
    <source>
        <strain evidence="1 2">DSM 18206</strain>
    </source>
</reference>
<name>G6AXD2_9BACT</name>
<dbReference type="AlphaFoldDB" id="G6AXD2"/>
<dbReference type="HOGENOM" id="CLU_3171778_0_0_10"/>
<evidence type="ECO:0000313" key="1">
    <source>
        <dbReference type="EMBL" id="EHJ40537.1"/>
    </source>
</evidence>
<comment type="caution">
    <text evidence="1">The sequence shown here is derived from an EMBL/GenBank/DDBJ whole genome shotgun (WGS) entry which is preliminary data.</text>
</comment>
<evidence type="ECO:0000313" key="2">
    <source>
        <dbReference type="Proteomes" id="UP000004407"/>
    </source>
</evidence>
<dbReference type="EMBL" id="AFZZ01000113">
    <property type="protein sequence ID" value="EHJ40537.1"/>
    <property type="molecule type" value="Genomic_DNA"/>
</dbReference>
<dbReference type="Proteomes" id="UP000004407">
    <property type="component" value="Unassembled WGS sequence"/>
</dbReference>
<accession>G6AXD2</accession>
<organism evidence="1 2">
    <name type="scientific">Leyella stercorea DSM 18206</name>
    <dbReference type="NCBI Taxonomy" id="1002367"/>
    <lineage>
        <taxon>Bacteria</taxon>
        <taxon>Pseudomonadati</taxon>
        <taxon>Bacteroidota</taxon>
        <taxon>Bacteroidia</taxon>
        <taxon>Bacteroidales</taxon>
        <taxon>Prevotellaceae</taxon>
        <taxon>Leyella</taxon>
    </lineage>
</organism>
<proteinExistence type="predicted"/>
<sequence>MDKTLRLTDRLVDISFCGLSASLYRAHTVQLTAIMEDMEDFLAYFVL</sequence>
<protein>
    <submittedName>
        <fullName evidence="1">Uncharacterized protein</fullName>
    </submittedName>
</protein>